<feature type="region of interest" description="Disordered" evidence="1">
    <location>
        <begin position="1"/>
        <end position="68"/>
    </location>
</feature>
<feature type="compositionally biased region" description="Basic and acidic residues" evidence="1">
    <location>
        <begin position="25"/>
        <end position="34"/>
    </location>
</feature>
<dbReference type="EMBL" id="OZ034818">
    <property type="protein sequence ID" value="CAL1388398.1"/>
    <property type="molecule type" value="Genomic_DNA"/>
</dbReference>
<evidence type="ECO:0000313" key="3">
    <source>
        <dbReference type="Proteomes" id="UP001497516"/>
    </source>
</evidence>
<keyword evidence="3" id="KW-1185">Reference proteome</keyword>
<sequence>MVAEGALDETHGTSPRRPLIGMHDLPMHHVEGARPGDATPMADDDAFDHLSSTDPAVSVTTLPSTSSS</sequence>
<dbReference type="AlphaFoldDB" id="A0AAV2EQY3"/>
<name>A0AAV2EQY3_9ROSI</name>
<accession>A0AAV2EQY3</accession>
<feature type="compositionally biased region" description="Low complexity" evidence="1">
    <location>
        <begin position="57"/>
        <end position="68"/>
    </location>
</feature>
<gene>
    <name evidence="2" type="ORF">LTRI10_LOCUS29329</name>
</gene>
<reference evidence="2 3" key="1">
    <citation type="submission" date="2024-04" db="EMBL/GenBank/DDBJ databases">
        <authorList>
            <person name="Fracassetti M."/>
        </authorList>
    </citation>
    <scope>NUCLEOTIDE SEQUENCE [LARGE SCALE GENOMIC DNA]</scope>
</reference>
<dbReference type="Proteomes" id="UP001497516">
    <property type="component" value="Chromosome 5"/>
</dbReference>
<proteinExistence type="predicted"/>
<evidence type="ECO:0000256" key="1">
    <source>
        <dbReference type="SAM" id="MobiDB-lite"/>
    </source>
</evidence>
<protein>
    <submittedName>
        <fullName evidence="2">Uncharacterized protein</fullName>
    </submittedName>
</protein>
<evidence type="ECO:0000313" key="2">
    <source>
        <dbReference type="EMBL" id="CAL1388398.1"/>
    </source>
</evidence>
<organism evidence="2 3">
    <name type="scientific">Linum trigynum</name>
    <dbReference type="NCBI Taxonomy" id="586398"/>
    <lineage>
        <taxon>Eukaryota</taxon>
        <taxon>Viridiplantae</taxon>
        <taxon>Streptophyta</taxon>
        <taxon>Embryophyta</taxon>
        <taxon>Tracheophyta</taxon>
        <taxon>Spermatophyta</taxon>
        <taxon>Magnoliopsida</taxon>
        <taxon>eudicotyledons</taxon>
        <taxon>Gunneridae</taxon>
        <taxon>Pentapetalae</taxon>
        <taxon>rosids</taxon>
        <taxon>fabids</taxon>
        <taxon>Malpighiales</taxon>
        <taxon>Linaceae</taxon>
        <taxon>Linum</taxon>
    </lineage>
</organism>